<organism evidence="2 3">
    <name type="scientific">Rhinolophus ferrumequinum</name>
    <name type="common">Greater horseshoe bat</name>
    <dbReference type="NCBI Taxonomy" id="59479"/>
    <lineage>
        <taxon>Eukaryota</taxon>
        <taxon>Metazoa</taxon>
        <taxon>Chordata</taxon>
        <taxon>Craniata</taxon>
        <taxon>Vertebrata</taxon>
        <taxon>Euteleostomi</taxon>
        <taxon>Mammalia</taxon>
        <taxon>Eutheria</taxon>
        <taxon>Laurasiatheria</taxon>
        <taxon>Chiroptera</taxon>
        <taxon>Yinpterochiroptera</taxon>
        <taxon>Rhinolophoidea</taxon>
        <taxon>Rhinolophidae</taxon>
        <taxon>Rhinolophinae</taxon>
        <taxon>Rhinolophus</taxon>
    </lineage>
</organism>
<gene>
    <name evidence="2" type="ORF">mRhiFer1_008294</name>
</gene>
<dbReference type="Proteomes" id="UP000585614">
    <property type="component" value="Unassembled WGS sequence"/>
</dbReference>
<evidence type="ECO:0000313" key="2">
    <source>
        <dbReference type="EMBL" id="KAF6327583.1"/>
    </source>
</evidence>
<evidence type="ECO:0000313" key="3">
    <source>
        <dbReference type="Proteomes" id="UP000585614"/>
    </source>
</evidence>
<accession>A0A7J7VR91</accession>
<name>A0A7J7VR91_RHIFE</name>
<comment type="caution">
    <text evidence="2">The sequence shown here is derived from an EMBL/GenBank/DDBJ whole genome shotgun (WGS) entry which is preliminary data.</text>
</comment>
<proteinExistence type="predicted"/>
<sequence>MVLDIWSGRRIFAGLRLLGLLSCRFCGRIGKRLATQEQRESDRSRAPEEQELESTGALMSNCAILVHQQDSGEKVWGITAGSGGKSWIPGLLSEFGNKAQSSDSDEDPGQILFHLLLAWWTKARKIIWISAALVDKGL</sequence>
<feature type="compositionally biased region" description="Basic and acidic residues" evidence="1">
    <location>
        <begin position="37"/>
        <end position="48"/>
    </location>
</feature>
<feature type="region of interest" description="Disordered" evidence="1">
    <location>
        <begin position="36"/>
        <end position="55"/>
    </location>
</feature>
<dbReference type="AlphaFoldDB" id="A0A7J7VR91"/>
<evidence type="ECO:0000256" key="1">
    <source>
        <dbReference type="SAM" id="MobiDB-lite"/>
    </source>
</evidence>
<protein>
    <submittedName>
        <fullName evidence="2">Uncharacterized protein</fullName>
    </submittedName>
</protein>
<reference evidence="2 3" key="1">
    <citation type="journal article" date="2020" name="Nature">
        <title>Six reference-quality genomes reveal evolution of bat adaptations.</title>
        <authorList>
            <person name="Jebb D."/>
            <person name="Huang Z."/>
            <person name="Pippel M."/>
            <person name="Hughes G.M."/>
            <person name="Lavrichenko K."/>
            <person name="Devanna P."/>
            <person name="Winkler S."/>
            <person name="Jermiin L.S."/>
            <person name="Skirmuntt E.C."/>
            <person name="Katzourakis A."/>
            <person name="Burkitt-Gray L."/>
            <person name="Ray D.A."/>
            <person name="Sullivan K.A.M."/>
            <person name="Roscito J.G."/>
            <person name="Kirilenko B.M."/>
            <person name="Davalos L.M."/>
            <person name="Corthals A.P."/>
            <person name="Power M.L."/>
            <person name="Jones G."/>
            <person name="Ransome R.D."/>
            <person name="Dechmann D.K.N."/>
            <person name="Locatelli A.G."/>
            <person name="Puechmaille S.J."/>
            <person name="Fedrigo O."/>
            <person name="Jarvis E.D."/>
            <person name="Hiller M."/>
            <person name="Vernes S.C."/>
            <person name="Myers E.W."/>
            <person name="Teeling E.C."/>
        </authorList>
    </citation>
    <scope>NUCLEOTIDE SEQUENCE [LARGE SCALE GENOMIC DNA]</scope>
    <source>
        <strain evidence="2">MRhiFer1</strain>
        <tissue evidence="2">Lung</tissue>
    </source>
</reference>
<dbReference type="EMBL" id="JACAGC010000012">
    <property type="protein sequence ID" value="KAF6327583.1"/>
    <property type="molecule type" value="Genomic_DNA"/>
</dbReference>